<dbReference type="EMBL" id="NCXO01000029">
    <property type="protein sequence ID" value="OSC33015.1"/>
    <property type="molecule type" value="Genomic_DNA"/>
</dbReference>
<evidence type="ECO:0000313" key="4">
    <source>
        <dbReference type="Proteomes" id="UP000193577"/>
    </source>
</evidence>
<feature type="transmembrane region" description="Helical" evidence="1">
    <location>
        <begin position="190"/>
        <end position="207"/>
    </location>
</feature>
<dbReference type="InterPro" id="IPR003675">
    <property type="entry name" value="Rce1/LyrA-like_dom"/>
</dbReference>
<name>A0AA91SR98_9MYCO</name>
<keyword evidence="3" id="KW-0482">Metalloprotease</keyword>
<sequence>MSHPSANEPGVAREFLTIITNIAVPHNEPPSLVLRRRAVVAVVLVAGAVLLGWGMRHDVTDPAFAWSMVALAGVWAGGALASGPLHLGSVRFRGRYERPVFTGTGIGVVVGALFVLGAWATRQIPAVADAADGLLGRADESSLRLLVGLVVLNAIAEEMFFRGAVYTAVVRFYPLVISTVLYAAVVAASGNWLLVVAAVILGVVCGVERRATNGVLAPVLTHLVWGLAVVLVLPSLFGG</sequence>
<feature type="transmembrane region" description="Helical" evidence="1">
    <location>
        <begin position="100"/>
        <end position="121"/>
    </location>
</feature>
<feature type="transmembrane region" description="Helical" evidence="1">
    <location>
        <begin position="63"/>
        <end position="88"/>
    </location>
</feature>
<gene>
    <name evidence="3" type="ORF">B8W67_13105</name>
</gene>
<evidence type="ECO:0000256" key="1">
    <source>
        <dbReference type="SAM" id="Phobius"/>
    </source>
</evidence>
<keyword evidence="1" id="KW-0812">Transmembrane</keyword>
<dbReference type="AlphaFoldDB" id="A0AA91SR98"/>
<protein>
    <submittedName>
        <fullName evidence="3">CPBP family intramembrane metalloprotease</fullName>
    </submittedName>
</protein>
<dbReference type="GO" id="GO:0080120">
    <property type="term" value="P:CAAX-box protein maturation"/>
    <property type="evidence" value="ECO:0007669"/>
    <property type="project" value="UniProtKB-ARBA"/>
</dbReference>
<accession>A0AA91SR98</accession>
<keyword evidence="3" id="KW-0645">Protease</keyword>
<dbReference type="Proteomes" id="UP000193577">
    <property type="component" value="Unassembled WGS sequence"/>
</dbReference>
<evidence type="ECO:0000313" key="3">
    <source>
        <dbReference type="EMBL" id="OSC33015.1"/>
    </source>
</evidence>
<keyword evidence="1" id="KW-0472">Membrane</keyword>
<feature type="domain" description="CAAX prenyl protease 2/Lysostaphin resistance protein A-like" evidence="2">
    <location>
        <begin position="143"/>
        <end position="226"/>
    </location>
</feature>
<dbReference type="GO" id="GO:0008237">
    <property type="term" value="F:metallopeptidase activity"/>
    <property type="evidence" value="ECO:0007669"/>
    <property type="project" value="UniProtKB-KW"/>
</dbReference>
<dbReference type="Pfam" id="PF02517">
    <property type="entry name" value="Rce1-like"/>
    <property type="match status" value="1"/>
</dbReference>
<comment type="caution">
    <text evidence="3">The sequence shown here is derived from an EMBL/GenBank/DDBJ whole genome shotgun (WGS) entry which is preliminary data.</text>
</comment>
<organism evidence="3 4">
    <name type="scientific">Mycolicibacillus koreensis</name>
    <dbReference type="NCBI Taxonomy" id="1069220"/>
    <lineage>
        <taxon>Bacteria</taxon>
        <taxon>Bacillati</taxon>
        <taxon>Actinomycetota</taxon>
        <taxon>Actinomycetes</taxon>
        <taxon>Mycobacteriales</taxon>
        <taxon>Mycobacteriaceae</taxon>
        <taxon>Mycolicibacillus</taxon>
    </lineage>
</organism>
<feature type="transmembrane region" description="Helical" evidence="1">
    <location>
        <begin position="219"/>
        <end position="237"/>
    </location>
</feature>
<reference evidence="3 4" key="1">
    <citation type="submission" date="2017-04" db="EMBL/GenBank/DDBJ databases">
        <title>The new phylogeny of genus Mycobacterium.</title>
        <authorList>
            <person name="Tortoli E."/>
            <person name="Trovato A."/>
            <person name="Cirillo D.M."/>
        </authorList>
    </citation>
    <scope>NUCLEOTIDE SEQUENCE [LARGE SCALE GENOMIC DNA]</scope>
    <source>
        <strain evidence="3 4">KCTC 19819</strain>
    </source>
</reference>
<keyword evidence="1" id="KW-1133">Transmembrane helix</keyword>
<dbReference type="RefSeq" id="WP_085304437.1">
    <property type="nucleotide sequence ID" value="NZ_AP022594.1"/>
</dbReference>
<proteinExistence type="predicted"/>
<keyword evidence="3" id="KW-0378">Hydrolase</keyword>
<dbReference type="GO" id="GO:0004175">
    <property type="term" value="F:endopeptidase activity"/>
    <property type="evidence" value="ECO:0007669"/>
    <property type="project" value="UniProtKB-ARBA"/>
</dbReference>
<feature type="transmembrane region" description="Helical" evidence="1">
    <location>
        <begin position="38"/>
        <end position="57"/>
    </location>
</feature>
<evidence type="ECO:0000259" key="2">
    <source>
        <dbReference type="Pfam" id="PF02517"/>
    </source>
</evidence>
<keyword evidence="4" id="KW-1185">Reference proteome</keyword>